<evidence type="ECO:0000256" key="7">
    <source>
        <dbReference type="SAM" id="Phobius"/>
    </source>
</evidence>
<dbReference type="PANTHER" id="PTHR17920">
    <property type="entry name" value="TRANSMEMBRANE AND COILED-COIL DOMAIN-CONTAINING PROTEIN 4 TMCO4"/>
    <property type="match status" value="1"/>
</dbReference>
<dbReference type="InParanoid" id="A0A0C3DA56"/>
<keyword evidence="9" id="KW-1185">Reference proteome</keyword>
<dbReference type="OrthoDB" id="277931at2759"/>
<reference evidence="8 9" key="1">
    <citation type="submission" date="2014-04" db="EMBL/GenBank/DDBJ databases">
        <authorList>
            <consortium name="DOE Joint Genome Institute"/>
            <person name="Kuo A."/>
            <person name="Martino E."/>
            <person name="Perotto S."/>
            <person name="Kohler A."/>
            <person name="Nagy L.G."/>
            <person name="Floudas D."/>
            <person name="Copeland A."/>
            <person name="Barry K.W."/>
            <person name="Cichocki N."/>
            <person name="Veneault-Fourrey C."/>
            <person name="LaButti K."/>
            <person name="Lindquist E.A."/>
            <person name="Lipzen A."/>
            <person name="Lundell T."/>
            <person name="Morin E."/>
            <person name="Murat C."/>
            <person name="Sun H."/>
            <person name="Tunlid A."/>
            <person name="Henrissat B."/>
            <person name="Grigoriev I.V."/>
            <person name="Hibbett D.S."/>
            <person name="Martin F."/>
            <person name="Nordberg H.P."/>
            <person name="Cantor M.N."/>
            <person name="Hua S.X."/>
        </authorList>
    </citation>
    <scope>NUCLEOTIDE SEQUENCE [LARGE SCALE GENOMIC DNA]</scope>
    <source>
        <strain evidence="8 9">Zn</strain>
    </source>
</reference>
<sequence>MAPSSSDPKDLRMILNPARRRALNNVVGSIVSQMRKRIEYSFVHPSQTIPTAGNAPLFVSKSPMDQSPSHDPEAERQQRLEARIEKDIPRQKMKELEKAALKYFDDWQDQVITGLGKILNAPEDARSEQRRREWMATRKQPPPPPPYTPATSEVEESAALAAAEAREVQEAKDILLLQDMYPPIPTRLHTISKEDRVVVVSCMVLLLLGLGNYSAHSRVLMCHLTSSFALPLSILVTEETEISHSLILASKTLSADAETQKRAEENASSRMWKVGLASVAGAAIIGVTGGIAAPIVAGAIGGFMGTVGLGGVASFLGIFAMNGALVGTLFGAYGGKMTGSMVDNYAKEVSDFKFLPIKEEWGEFGTREEEVESRRLRVTIGINGWLKSKEDACKPWRVLGQGSEVFALRYEVDALLELGNSLQTMVSSYAWSFVKIEILKHTVLATLWSALWPMYLLHMATAIDNPFNKARNRSEKAGEVLADALINKAQGERPVTLIGYSLGSRVIYSCLKSLAERKAFGLVESVVLIGSPVPSNSNHWRIMRSVVSGKVVNVYSENDYILAFLYRATTIQLGVAGLQAIKDVDGVENINLTKEVSGHLRYPDLIGKILKRLGFDGIKVEDAHIEEET</sequence>
<feature type="non-terminal residue" evidence="8">
    <location>
        <position position="629"/>
    </location>
</feature>
<comment type="similarity">
    <text evidence="2">Belongs to the TMCO4 family.</text>
</comment>
<dbReference type="GO" id="GO:0016020">
    <property type="term" value="C:membrane"/>
    <property type="evidence" value="ECO:0007669"/>
    <property type="project" value="UniProtKB-SubCell"/>
</dbReference>
<feature type="compositionally biased region" description="Basic and acidic residues" evidence="6">
    <location>
        <begin position="123"/>
        <end position="136"/>
    </location>
</feature>
<name>A0A0C3DA56_OIDMZ</name>
<dbReference type="EMBL" id="KN832879">
    <property type="protein sequence ID" value="KIM98832.1"/>
    <property type="molecule type" value="Genomic_DNA"/>
</dbReference>
<evidence type="ECO:0000256" key="6">
    <source>
        <dbReference type="SAM" id="MobiDB-lite"/>
    </source>
</evidence>
<evidence type="ECO:0000313" key="8">
    <source>
        <dbReference type="EMBL" id="KIM98832.1"/>
    </source>
</evidence>
<gene>
    <name evidence="8" type="ORF">OIDMADRAFT_201284</name>
</gene>
<evidence type="ECO:0000256" key="1">
    <source>
        <dbReference type="ARBA" id="ARBA00004141"/>
    </source>
</evidence>
<dbReference type="InterPro" id="IPR029058">
    <property type="entry name" value="AB_hydrolase_fold"/>
</dbReference>
<feature type="region of interest" description="Disordered" evidence="6">
    <location>
        <begin position="122"/>
        <end position="151"/>
    </location>
</feature>
<keyword evidence="3 7" id="KW-0812">Transmembrane</keyword>
<dbReference type="InterPro" id="IPR007941">
    <property type="entry name" value="DUF726"/>
</dbReference>
<feature type="compositionally biased region" description="Basic and acidic residues" evidence="6">
    <location>
        <begin position="68"/>
        <end position="77"/>
    </location>
</feature>
<evidence type="ECO:0000256" key="2">
    <source>
        <dbReference type="ARBA" id="ARBA00009824"/>
    </source>
</evidence>
<feature type="transmembrane region" description="Helical" evidence="7">
    <location>
        <begin position="312"/>
        <end position="333"/>
    </location>
</feature>
<dbReference type="Proteomes" id="UP000054321">
    <property type="component" value="Unassembled WGS sequence"/>
</dbReference>
<dbReference type="Gene3D" id="3.40.50.1820">
    <property type="entry name" value="alpha/beta hydrolase"/>
    <property type="match status" value="1"/>
</dbReference>
<evidence type="ECO:0000313" key="9">
    <source>
        <dbReference type="Proteomes" id="UP000054321"/>
    </source>
</evidence>
<dbReference type="AlphaFoldDB" id="A0A0C3DA56"/>
<evidence type="ECO:0008006" key="10">
    <source>
        <dbReference type="Google" id="ProtNLM"/>
    </source>
</evidence>
<reference evidence="9" key="2">
    <citation type="submission" date="2015-01" db="EMBL/GenBank/DDBJ databases">
        <title>Evolutionary Origins and Diversification of the Mycorrhizal Mutualists.</title>
        <authorList>
            <consortium name="DOE Joint Genome Institute"/>
            <consortium name="Mycorrhizal Genomics Consortium"/>
            <person name="Kohler A."/>
            <person name="Kuo A."/>
            <person name="Nagy L.G."/>
            <person name="Floudas D."/>
            <person name="Copeland A."/>
            <person name="Barry K.W."/>
            <person name="Cichocki N."/>
            <person name="Veneault-Fourrey C."/>
            <person name="LaButti K."/>
            <person name="Lindquist E.A."/>
            <person name="Lipzen A."/>
            <person name="Lundell T."/>
            <person name="Morin E."/>
            <person name="Murat C."/>
            <person name="Riley R."/>
            <person name="Ohm R."/>
            <person name="Sun H."/>
            <person name="Tunlid A."/>
            <person name="Henrissat B."/>
            <person name="Grigoriev I.V."/>
            <person name="Hibbett D.S."/>
            <person name="Martin F."/>
        </authorList>
    </citation>
    <scope>NUCLEOTIDE SEQUENCE [LARGE SCALE GENOMIC DNA]</scope>
    <source>
        <strain evidence="9">Zn</strain>
    </source>
</reference>
<evidence type="ECO:0000256" key="5">
    <source>
        <dbReference type="ARBA" id="ARBA00023136"/>
    </source>
</evidence>
<dbReference type="SUPFAM" id="SSF53474">
    <property type="entry name" value="alpha/beta-Hydrolases"/>
    <property type="match status" value="1"/>
</dbReference>
<comment type="subcellular location">
    <subcellularLocation>
        <location evidence="1">Membrane</location>
        <topology evidence="1">Multi-pass membrane protein</topology>
    </subcellularLocation>
</comment>
<organism evidence="8 9">
    <name type="scientific">Oidiodendron maius (strain Zn)</name>
    <dbReference type="NCBI Taxonomy" id="913774"/>
    <lineage>
        <taxon>Eukaryota</taxon>
        <taxon>Fungi</taxon>
        <taxon>Dikarya</taxon>
        <taxon>Ascomycota</taxon>
        <taxon>Pezizomycotina</taxon>
        <taxon>Leotiomycetes</taxon>
        <taxon>Leotiomycetes incertae sedis</taxon>
        <taxon>Myxotrichaceae</taxon>
        <taxon>Oidiodendron</taxon>
    </lineage>
</organism>
<keyword evidence="5 7" id="KW-0472">Membrane</keyword>
<keyword evidence="4 7" id="KW-1133">Transmembrane helix</keyword>
<accession>A0A0C3DA56</accession>
<protein>
    <recommendedName>
        <fullName evidence="10">DUF726 domain-containing protein</fullName>
    </recommendedName>
</protein>
<evidence type="ECO:0000256" key="4">
    <source>
        <dbReference type="ARBA" id="ARBA00022989"/>
    </source>
</evidence>
<feature type="transmembrane region" description="Helical" evidence="7">
    <location>
        <begin position="274"/>
        <end position="300"/>
    </location>
</feature>
<dbReference type="PANTHER" id="PTHR17920:SF22">
    <property type="entry name" value="DUF726 DOMAIN PROTEIN (AFU_ORTHOLOGUE AFUA_2G12860)"/>
    <property type="match status" value="1"/>
</dbReference>
<dbReference type="HOGENOM" id="CLU_007407_1_0_1"/>
<dbReference type="Pfam" id="PF05277">
    <property type="entry name" value="DUF726"/>
    <property type="match status" value="1"/>
</dbReference>
<evidence type="ECO:0000256" key="3">
    <source>
        <dbReference type="ARBA" id="ARBA00022692"/>
    </source>
</evidence>
<feature type="region of interest" description="Disordered" evidence="6">
    <location>
        <begin position="51"/>
        <end position="77"/>
    </location>
</feature>
<proteinExistence type="inferred from homology"/>
<feature type="transmembrane region" description="Helical" evidence="7">
    <location>
        <begin position="197"/>
        <end position="215"/>
    </location>
</feature>